<evidence type="ECO:0000313" key="17">
    <source>
        <dbReference type="Proteomes" id="UP001597304"/>
    </source>
</evidence>
<keyword evidence="5 10" id="KW-0812">Transmembrane</keyword>
<keyword evidence="17" id="KW-1185">Reference proteome</keyword>
<dbReference type="Pfam" id="PF07715">
    <property type="entry name" value="Plug"/>
    <property type="match status" value="1"/>
</dbReference>
<evidence type="ECO:0000313" key="16">
    <source>
        <dbReference type="EMBL" id="MFD1710299.1"/>
    </source>
</evidence>
<dbReference type="PANTHER" id="PTHR30069">
    <property type="entry name" value="TONB-DEPENDENT OUTER MEMBRANE RECEPTOR"/>
    <property type="match status" value="1"/>
</dbReference>
<keyword evidence="7 10" id="KW-0472">Membrane</keyword>
<keyword evidence="6 11" id="KW-0798">TonB box</keyword>
<organism evidence="16 17">
    <name type="scientific">Ottowia flava</name>
    <dbReference type="NCBI Taxonomy" id="2675430"/>
    <lineage>
        <taxon>Bacteria</taxon>
        <taxon>Pseudomonadati</taxon>
        <taxon>Pseudomonadota</taxon>
        <taxon>Betaproteobacteria</taxon>
        <taxon>Burkholderiales</taxon>
        <taxon>Comamonadaceae</taxon>
        <taxon>Ottowia</taxon>
    </lineage>
</organism>
<dbReference type="EMBL" id="JBHUEJ010000015">
    <property type="protein sequence ID" value="MFD1710299.1"/>
    <property type="molecule type" value="Genomic_DNA"/>
</dbReference>
<evidence type="ECO:0000256" key="10">
    <source>
        <dbReference type="PROSITE-ProRule" id="PRU01360"/>
    </source>
</evidence>
<evidence type="ECO:0000259" key="14">
    <source>
        <dbReference type="Pfam" id="PF00593"/>
    </source>
</evidence>
<feature type="region of interest" description="Disordered" evidence="12">
    <location>
        <begin position="297"/>
        <end position="335"/>
    </location>
</feature>
<evidence type="ECO:0000256" key="1">
    <source>
        <dbReference type="ARBA" id="ARBA00004571"/>
    </source>
</evidence>
<evidence type="ECO:0000256" key="12">
    <source>
        <dbReference type="SAM" id="MobiDB-lite"/>
    </source>
</evidence>
<dbReference type="Gene3D" id="2.170.130.10">
    <property type="entry name" value="TonB-dependent receptor, plug domain"/>
    <property type="match status" value="1"/>
</dbReference>
<evidence type="ECO:0000256" key="3">
    <source>
        <dbReference type="ARBA" id="ARBA00022448"/>
    </source>
</evidence>
<sequence length="716" mass="77789">MSPRVLPHLRVAAPRARVRPLSSALLAAFLSTPAWSAPDTPAPPGDDAPSLKEVTVRASGLDRTAADTATPVSVLEGDDLVQRRGATLGETLDGEPGIAASHFGAGASRPVIRGMDGPRVQILSDGAEVHDASSVSPDHAVTAEPMLARQVEVLRGPSALLYSGGAVGGAVNVLDGRVPTAAPEKGVEGSAELRANSGARGASGAAQVTAGKGPLVLHVEGAGRDDGDYGVGRGWAGGKRVEGSFNRTDTGSVGLSWVGSRGYLGMAFSQQRARYGLPGHDHTGEDCHPHGDHLHCGGHGDHHGHEHEHEHEHEHHADEGDHDHDHDHDHGSVPVVDLRSQRWDVRGELRDPFKGFDTLRLRGGVTDYRHDEKGEGVTATTFRNKAHDWRVELQHQPIAGWRGVFGLATSQRDFSALGEEAYVQPTRTRRTSLFWLETLAWRDWRFEGALRQERQSVSVRESGEERSHHGTSGSLGAVWRFTPGYQLSASFTHAQRMPTAEELYARGLHMATRTYEVGNSALRAERSSNLDIGLRKLVGDTTFSVNAYHNRVSGYIYGRTLDELEGVQLLHYTQASARFTGLEAKLRQRLTRHLGVTVFGDVVHARLADGSRLPRSAPARVGVRLDGHWQGWDGMVEWVQTAGVRRVAEHETPTAGYGMLNLGIGYTRPFADGSSWQFYLRGTNLTNKLAYSHLSFIKDQAPLMGRSIMVGARYNF</sequence>
<reference evidence="17" key="1">
    <citation type="journal article" date="2019" name="Int. J. Syst. Evol. Microbiol.">
        <title>The Global Catalogue of Microorganisms (GCM) 10K type strain sequencing project: providing services to taxonomists for standard genome sequencing and annotation.</title>
        <authorList>
            <consortium name="The Broad Institute Genomics Platform"/>
            <consortium name="The Broad Institute Genome Sequencing Center for Infectious Disease"/>
            <person name="Wu L."/>
            <person name="Ma J."/>
        </authorList>
    </citation>
    <scope>NUCLEOTIDE SEQUENCE [LARGE SCALE GENOMIC DNA]</scope>
    <source>
        <strain evidence="17">LMG 29247</strain>
    </source>
</reference>
<keyword evidence="3 10" id="KW-0813">Transport</keyword>
<dbReference type="PROSITE" id="PS52016">
    <property type="entry name" value="TONB_DEPENDENT_REC_3"/>
    <property type="match status" value="1"/>
</dbReference>
<comment type="caution">
    <text evidence="16">The sequence shown here is derived from an EMBL/GenBank/DDBJ whole genome shotgun (WGS) entry which is preliminary data.</text>
</comment>
<dbReference type="RefSeq" id="WP_147912051.1">
    <property type="nucleotide sequence ID" value="NZ_JBHUEJ010000015.1"/>
</dbReference>
<proteinExistence type="inferred from homology"/>
<comment type="similarity">
    <text evidence="2 10 11">Belongs to the TonB-dependent receptor family.</text>
</comment>
<dbReference type="PANTHER" id="PTHR30069:SF40">
    <property type="entry name" value="TONB-DEPENDENT RECEPTOR NMB0964-RELATED"/>
    <property type="match status" value="1"/>
</dbReference>
<feature type="chain" id="PRO_5047383760" evidence="13">
    <location>
        <begin position="37"/>
        <end position="716"/>
    </location>
</feature>
<keyword evidence="4 10" id="KW-1134">Transmembrane beta strand</keyword>
<evidence type="ECO:0000256" key="11">
    <source>
        <dbReference type="RuleBase" id="RU003357"/>
    </source>
</evidence>
<dbReference type="InterPro" id="IPR012910">
    <property type="entry name" value="Plug_dom"/>
</dbReference>
<name>A0ABW4KR72_9BURK</name>
<dbReference type="InterPro" id="IPR000531">
    <property type="entry name" value="Beta-barrel_TonB"/>
</dbReference>
<evidence type="ECO:0000256" key="7">
    <source>
        <dbReference type="ARBA" id="ARBA00023136"/>
    </source>
</evidence>
<evidence type="ECO:0000256" key="9">
    <source>
        <dbReference type="ARBA" id="ARBA00023237"/>
    </source>
</evidence>
<evidence type="ECO:0000256" key="5">
    <source>
        <dbReference type="ARBA" id="ARBA00022692"/>
    </source>
</evidence>
<keyword evidence="8 16" id="KW-0675">Receptor</keyword>
<keyword evidence="9 10" id="KW-0998">Cell outer membrane</keyword>
<accession>A0ABW4KR72</accession>
<comment type="subcellular location">
    <subcellularLocation>
        <location evidence="1 10">Cell outer membrane</location>
        <topology evidence="1 10">Multi-pass membrane protein</topology>
    </subcellularLocation>
</comment>
<dbReference type="Proteomes" id="UP001597304">
    <property type="component" value="Unassembled WGS sequence"/>
</dbReference>
<feature type="domain" description="TonB-dependent receptor-like beta-barrel" evidence="14">
    <location>
        <begin position="322"/>
        <end position="685"/>
    </location>
</feature>
<protein>
    <submittedName>
        <fullName evidence="16">TonB-dependent receptor domain-containing protein</fullName>
    </submittedName>
</protein>
<dbReference type="InterPro" id="IPR036942">
    <property type="entry name" value="Beta-barrel_TonB_sf"/>
</dbReference>
<evidence type="ECO:0000256" key="8">
    <source>
        <dbReference type="ARBA" id="ARBA00023170"/>
    </source>
</evidence>
<evidence type="ECO:0000256" key="6">
    <source>
        <dbReference type="ARBA" id="ARBA00023077"/>
    </source>
</evidence>
<evidence type="ECO:0000259" key="15">
    <source>
        <dbReference type="Pfam" id="PF07715"/>
    </source>
</evidence>
<evidence type="ECO:0000256" key="4">
    <source>
        <dbReference type="ARBA" id="ARBA00022452"/>
    </source>
</evidence>
<dbReference type="Pfam" id="PF00593">
    <property type="entry name" value="TonB_dep_Rec_b-barrel"/>
    <property type="match status" value="1"/>
</dbReference>
<dbReference type="InterPro" id="IPR039426">
    <property type="entry name" value="TonB-dep_rcpt-like"/>
</dbReference>
<keyword evidence="13" id="KW-0732">Signal</keyword>
<dbReference type="SUPFAM" id="SSF56935">
    <property type="entry name" value="Porins"/>
    <property type="match status" value="1"/>
</dbReference>
<evidence type="ECO:0000256" key="2">
    <source>
        <dbReference type="ARBA" id="ARBA00009810"/>
    </source>
</evidence>
<feature type="signal peptide" evidence="13">
    <location>
        <begin position="1"/>
        <end position="36"/>
    </location>
</feature>
<gene>
    <name evidence="16" type="ORF">ACFSF0_06760</name>
</gene>
<dbReference type="InterPro" id="IPR037066">
    <property type="entry name" value="Plug_dom_sf"/>
</dbReference>
<feature type="domain" description="TonB-dependent receptor plug" evidence="15">
    <location>
        <begin position="66"/>
        <end position="170"/>
    </location>
</feature>
<evidence type="ECO:0000256" key="13">
    <source>
        <dbReference type="SAM" id="SignalP"/>
    </source>
</evidence>
<dbReference type="Gene3D" id="2.40.170.20">
    <property type="entry name" value="TonB-dependent receptor, beta-barrel domain"/>
    <property type="match status" value="1"/>
</dbReference>
<feature type="compositionally biased region" description="Basic and acidic residues" evidence="12">
    <location>
        <begin position="297"/>
        <end position="331"/>
    </location>
</feature>